<proteinExistence type="predicted"/>
<accession>A0A0D0AIM5</accession>
<evidence type="ECO:0000313" key="1">
    <source>
        <dbReference type="EMBL" id="KIK34097.1"/>
    </source>
</evidence>
<name>A0A0D0AIM5_9AGAM</name>
<dbReference type="InParanoid" id="A0A0D0AIM5"/>
<dbReference type="HOGENOM" id="CLU_2998051_0_0_1"/>
<gene>
    <name evidence="1" type="ORF">CY34DRAFT_659444</name>
</gene>
<reference evidence="1 2" key="1">
    <citation type="submission" date="2014-04" db="EMBL/GenBank/DDBJ databases">
        <authorList>
            <consortium name="DOE Joint Genome Institute"/>
            <person name="Kuo A."/>
            <person name="Ruytinx J."/>
            <person name="Rineau F."/>
            <person name="Colpaert J."/>
            <person name="Kohler A."/>
            <person name="Nagy L.G."/>
            <person name="Floudas D."/>
            <person name="Copeland A."/>
            <person name="Barry K.W."/>
            <person name="Cichocki N."/>
            <person name="Veneault-Fourrey C."/>
            <person name="LaButti K."/>
            <person name="Lindquist E.A."/>
            <person name="Lipzen A."/>
            <person name="Lundell T."/>
            <person name="Morin E."/>
            <person name="Murat C."/>
            <person name="Sun H."/>
            <person name="Tunlid A."/>
            <person name="Henrissat B."/>
            <person name="Grigoriev I.V."/>
            <person name="Hibbett D.S."/>
            <person name="Martin F."/>
            <person name="Nordberg H.P."/>
            <person name="Cantor M.N."/>
            <person name="Hua S.X."/>
        </authorList>
    </citation>
    <scope>NUCLEOTIDE SEQUENCE [LARGE SCALE GENOMIC DNA]</scope>
    <source>
        <strain evidence="1 2">UH-Slu-Lm8-n1</strain>
    </source>
</reference>
<organism evidence="1 2">
    <name type="scientific">Suillus luteus UH-Slu-Lm8-n1</name>
    <dbReference type="NCBI Taxonomy" id="930992"/>
    <lineage>
        <taxon>Eukaryota</taxon>
        <taxon>Fungi</taxon>
        <taxon>Dikarya</taxon>
        <taxon>Basidiomycota</taxon>
        <taxon>Agaricomycotina</taxon>
        <taxon>Agaricomycetes</taxon>
        <taxon>Agaricomycetidae</taxon>
        <taxon>Boletales</taxon>
        <taxon>Suillineae</taxon>
        <taxon>Suillaceae</taxon>
        <taxon>Suillus</taxon>
    </lineage>
</organism>
<dbReference type="EMBL" id="KN835810">
    <property type="protein sequence ID" value="KIK34097.1"/>
    <property type="molecule type" value="Genomic_DNA"/>
</dbReference>
<dbReference type="Proteomes" id="UP000054485">
    <property type="component" value="Unassembled WGS sequence"/>
</dbReference>
<dbReference type="OrthoDB" id="10350124at2759"/>
<protein>
    <submittedName>
        <fullName evidence="1">Uncharacterized protein</fullName>
    </submittedName>
</protein>
<dbReference type="AlphaFoldDB" id="A0A0D0AIM5"/>
<reference evidence="2" key="2">
    <citation type="submission" date="2015-01" db="EMBL/GenBank/DDBJ databases">
        <title>Evolutionary Origins and Diversification of the Mycorrhizal Mutualists.</title>
        <authorList>
            <consortium name="DOE Joint Genome Institute"/>
            <consortium name="Mycorrhizal Genomics Consortium"/>
            <person name="Kohler A."/>
            <person name="Kuo A."/>
            <person name="Nagy L.G."/>
            <person name="Floudas D."/>
            <person name="Copeland A."/>
            <person name="Barry K.W."/>
            <person name="Cichocki N."/>
            <person name="Veneault-Fourrey C."/>
            <person name="LaButti K."/>
            <person name="Lindquist E.A."/>
            <person name="Lipzen A."/>
            <person name="Lundell T."/>
            <person name="Morin E."/>
            <person name="Murat C."/>
            <person name="Riley R."/>
            <person name="Ohm R."/>
            <person name="Sun H."/>
            <person name="Tunlid A."/>
            <person name="Henrissat B."/>
            <person name="Grigoriev I.V."/>
            <person name="Hibbett D.S."/>
            <person name="Martin F."/>
        </authorList>
    </citation>
    <scope>NUCLEOTIDE SEQUENCE [LARGE SCALE GENOMIC DNA]</scope>
    <source>
        <strain evidence="2">UH-Slu-Lm8-n1</strain>
    </source>
</reference>
<sequence>MYDKKSVKWGRSSMTNLSTANISHLFSVSVMKRTCNVSDHEGVNIRSCTGNDLWVRL</sequence>
<evidence type="ECO:0000313" key="2">
    <source>
        <dbReference type="Proteomes" id="UP000054485"/>
    </source>
</evidence>
<keyword evidence="2" id="KW-1185">Reference proteome</keyword>